<dbReference type="SUPFAM" id="SSF56931">
    <property type="entry name" value="Outer membrane phospholipase A (OMPLA)"/>
    <property type="match status" value="1"/>
</dbReference>
<dbReference type="KEGG" id="dwd:DSCW_30200"/>
<dbReference type="EMBL" id="AP021875">
    <property type="protein sequence ID" value="BBO75603.1"/>
    <property type="molecule type" value="Genomic_DNA"/>
</dbReference>
<evidence type="ECO:0000313" key="1">
    <source>
        <dbReference type="EMBL" id="BBO75603.1"/>
    </source>
</evidence>
<dbReference type="GO" id="GO:0006629">
    <property type="term" value="P:lipid metabolic process"/>
    <property type="evidence" value="ECO:0007669"/>
    <property type="project" value="InterPro"/>
</dbReference>
<protein>
    <submittedName>
        <fullName evidence="1">Uncharacterized protein</fullName>
    </submittedName>
</protein>
<gene>
    <name evidence="1" type="ORF">DSCW_30200</name>
</gene>
<dbReference type="GO" id="GO:0004620">
    <property type="term" value="F:phospholipase activity"/>
    <property type="evidence" value="ECO:0007669"/>
    <property type="project" value="InterPro"/>
</dbReference>
<keyword evidence="2" id="KW-1185">Reference proteome</keyword>
<name>A0A5K7Z6V1_9BACT</name>
<dbReference type="AlphaFoldDB" id="A0A5K7Z6V1"/>
<reference evidence="1 2" key="1">
    <citation type="submission" date="2019-11" db="EMBL/GenBank/DDBJ databases">
        <title>Comparative genomics of hydrocarbon-degrading Desulfosarcina strains.</title>
        <authorList>
            <person name="Watanabe M."/>
            <person name="Kojima H."/>
            <person name="Fukui M."/>
        </authorList>
    </citation>
    <scope>NUCLEOTIDE SEQUENCE [LARGE SCALE GENOMIC DNA]</scope>
    <source>
        <strain evidence="1 2">PP31</strain>
    </source>
</reference>
<proteinExistence type="predicted"/>
<dbReference type="GO" id="GO:0016020">
    <property type="term" value="C:membrane"/>
    <property type="evidence" value="ECO:0007669"/>
    <property type="project" value="InterPro"/>
</dbReference>
<evidence type="ECO:0000313" key="2">
    <source>
        <dbReference type="Proteomes" id="UP000427769"/>
    </source>
</evidence>
<dbReference type="InterPro" id="IPR036541">
    <property type="entry name" value="PLipase_A1_sf"/>
</dbReference>
<sequence length="61" mass="7005">MPASRTGRVVDRLDPTYPLHQVLFNSVNIYPHAQYTDTPAESLIDYQDLTHAFRLGFSIVR</sequence>
<dbReference type="OrthoDB" id="188433at2"/>
<accession>A0A5K7Z6V1</accession>
<organism evidence="1 2">
    <name type="scientific">Desulfosarcina widdelii</name>
    <dbReference type="NCBI Taxonomy" id="947919"/>
    <lineage>
        <taxon>Bacteria</taxon>
        <taxon>Pseudomonadati</taxon>
        <taxon>Thermodesulfobacteriota</taxon>
        <taxon>Desulfobacteria</taxon>
        <taxon>Desulfobacterales</taxon>
        <taxon>Desulfosarcinaceae</taxon>
        <taxon>Desulfosarcina</taxon>
    </lineage>
</organism>
<dbReference type="RefSeq" id="WP_155304507.1">
    <property type="nucleotide sequence ID" value="NZ_AP021875.1"/>
</dbReference>
<dbReference type="Gene3D" id="2.40.230.10">
    <property type="entry name" value="Phospholipase A1"/>
    <property type="match status" value="1"/>
</dbReference>
<dbReference type="Proteomes" id="UP000427769">
    <property type="component" value="Chromosome"/>
</dbReference>